<accession>A0A816SUE5</accession>
<dbReference type="GO" id="GO:0006508">
    <property type="term" value="P:proteolysis"/>
    <property type="evidence" value="ECO:0007669"/>
    <property type="project" value="UniProtKB-KW"/>
</dbReference>
<dbReference type="AlphaFoldDB" id="A0A816SUE5"/>
<dbReference type="InterPro" id="IPR033116">
    <property type="entry name" value="TRYPSIN_SER"/>
</dbReference>
<dbReference type="InterPro" id="IPR018114">
    <property type="entry name" value="TRYPSIN_HIS"/>
</dbReference>
<evidence type="ECO:0000313" key="15">
    <source>
        <dbReference type="Proteomes" id="UP000663824"/>
    </source>
</evidence>
<comment type="caution">
    <text evidence="13">The sequence shown here is derived from an EMBL/GenBank/DDBJ whole genome shotgun (WGS) entry which is preliminary data.</text>
</comment>
<dbReference type="OrthoDB" id="10061449at2759"/>
<name>A0A816SUE5_9BILA</name>
<dbReference type="PROSITE" id="PS50240">
    <property type="entry name" value="TRYPSIN_DOM"/>
    <property type="match status" value="2"/>
</dbReference>
<feature type="domain" description="Peptidase S1" evidence="11">
    <location>
        <begin position="340"/>
        <end position="578"/>
    </location>
</feature>
<dbReference type="SMART" id="SM00020">
    <property type="entry name" value="Tryp_SPc"/>
    <property type="match status" value="2"/>
</dbReference>
<feature type="domain" description="Peptidase S1" evidence="11">
    <location>
        <begin position="44"/>
        <end position="276"/>
    </location>
</feature>
<keyword evidence="3 9" id="KW-0645">Protease</keyword>
<evidence type="ECO:0000256" key="6">
    <source>
        <dbReference type="ARBA" id="ARBA00022825"/>
    </source>
</evidence>
<evidence type="ECO:0000259" key="11">
    <source>
        <dbReference type="PROSITE" id="PS50240"/>
    </source>
</evidence>
<keyword evidence="6 9" id="KW-0720">Serine protease</keyword>
<dbReference type="Pfam" id="PF00089">
    <property type="entry name" value="Trypsin"/>
    <property type="match status" value="2"/>
</dbReference>
<evidence type="ECO:0000256" key="8">
    <source>
        <dbReference type="ARBA" id="ARBA00023157"/>
    </source>
</evidence>
<feature type="signal peptide" evidence="10">
    <location>
        <begin position="1"/>
        <end position="21"/>
    </location>
</feature>
<dbReference type="InterPro" id="IPR043504">
    <property type="entry name" value="Peptidase_S1_PA_chymotrypsin"/>
</dbReference>
<dbReference type="Proteomes" id="UP000663824">
    <property type="component" value="Unassembled WGS sequence"/>
</dbReference>
<dbReference type="InterPro" id="IPR001314">
    <property type="entry name" value="Peptidase_S1A"/>
</dbReference>
<dbReference type="PROSITE" id="PS00134">
    <property type="entry name" value="TRYPSIN_HIS"/>
    <property type="match status" value="2"/>
</dbReference>
<dbReference type="FunFam" id="2.40.10.10:FF:000146">
    <property type="entry name" value="Serine protease 53"/>
    <property type="match status" value="1"/>
</dbReference>
<dbReference type="EMBL" id="CAJOBI010003447">
    <property type="protein sequence ID" value="CAF3969015.1"/>
    <property type="molecule type" value="Genomic_DNA"/>
</dbReference>
<dbReference type="EMBL" id="CAJNOW010015631">
    <property type="protein sequence ID" value="CAF1643830.1"/>
    <property type="molecule type" value="Genomic_DNA"/>
</dbReference>
<evidence type="ECO:0000256" key="4">
    <source>
        <dbReference type="ARBA" id="ARBA00022729"/>
    </source>
</evidence>
<evidence type="ECO:0000256" key="10">
    <source>
        <dbReference type="SAM" id="SignalP"/>
    </source>
</evidence>
<dbReference type="CDD" id="cd00190">
    <property type="entry name" value="Tryp_SPc"/>
    <property type="match status" value="2"/>
</dbReference>
<proteinExistence type="predicted"/>
<dbReference type="InterPro" id="IPR001254">
    <property type="entry name" value="Trypsin_dom"/>
</dbReference>
<evidence type="ECO:0000256" key="9">
    <source>
        <dbReference type="RuleBase" id="RU363034"/>
    </source>
</evidence>
<dbReference type="PANTHER" id="PTHR24252">
    <property type="entry name" value="ACROSIN-RELATED"/>
    <property type="match status" value="1"/>
</dbReference>
<protein>
    <recommendedName>
        <fullName evidence="11">Peptidase S1 domain-containing protein</fullName>
    </recommendedName>
</protein>
<evidence type="ECO:0000256" key="3">
    <source>
        <dbReference type="ARBA" id="ARBA00022670"/>
    </source>
</evidence>
<keyword evidence="7" id="KW-0865">Zymogen</keyword>
<gene>
    <name evidence="12" type="ORF">KQP761_LOCUS28592</name>
    <name evidence="13" type="ORF">MBJ925_LOCUS20069</name>
    <name evidence="14" type="ORF">SMN809_LOCUS10221</name>
</gene>
<sequence length="625" mass="69016">MAMTLVFRLFFIQFVFTAVTALVYSCLPNSTCGCSSNSAVLSKIVGGEQAQTDTWGWIASIRIGNSHICGGSLISSTLVLTAAHCLRTIKSIASLRVNVGSNYLFIIRQQRTVSRIYIHHDYDSTNLVNDIAIISLSSPIDMNDSSISLICLPSIKTTEYPPMDIKVVAIGWGVLSAGDNNPSNSLQQVTLKTISANTLTCRNTIQDISSQFCSGARGGAKDTCQGDSGGPLMIFSNGQWILAGITSYGIGCALADYPGVYTRVAFYTDWISCFLTNNTICIENNTLKQDQFSSIGSSICYNHMLLLFLCVIVTISVAYTCDRQSRCGCSKRSSVIISKIINGEPVSLSHSWGWMASLRRNDQHQCGASLITTSHVITAAHCVKHIESLSQLSLNFDTRNKSNIGQLRNISHVYIHPEYDQRSFTNDIAILRLDKPVDLNNSNVALLCLPSKSDFNLEKAEYPPIGENLIAIGWGTTDPYTRIPTDILQQVTIRAIDQNEFACYDIIYDTKVQFCAGLLESRKDTCQGDSGGPLMLFKKGIWVLAGVTSYGSVCANPNTAGVYTRIARYVSYIRETIKNDYPSISNTARLELINLLSSSANILYQKSMIQFYFLWLFILYRKFFE</sequence>
<evidence type="ECO:0000313" key="13">
    <source>
        <dbReference type="EMBL" id="CAF2089376.1"/>
    </source>
</evidence>
<keyword evidence="4 10" id="KW-0732">Signal</keyword>
<evidence type="ECO:0000256" key="2">
    <source>
        <dbReference type="ARBA" id="ARBA00022525"/>
    </source>
</evidence>
<dbReference type="Proteomes" id="UP000676336">
    <property type="component" value="Unassembled WGS sequence"/>
</dbReference>
<organism evidence="13 15">
    <name type="scientific">Rotaria magnacalcarata</name>
    <dbReference type="NCBI Taxonomy" id="392030"/>
    <lineage>
        <taxon>Eukaryota</taxon>
        <taxon>Metazoa</taxon>
        <taxon>Spiralia</taxon>
        <taxon>Gnathifera</taxon>
        <taxon>Rotifera</taxon>
        <taxon>Eurotatoria</taxon>
        <taxon>Bdelloidea</taxon>
        <taxon>Philodinida</taxon>
        <taxon>Philodinidae</taxon>
        <taxon>Rotaria</taxon>
    </lineage>
</organism>
<keyword evidence="2" id="KW-0964">Secreted</keyword>
<dbReference type="InterPro" id="IPR009003">
    <property type="entry name" value="Peptidase_S1_PA"/>
</dbReference>
<dbReference type="GO" id="GO:0004252">
    <property type="term" value="F:serine-type endopeptidase activity"/>
    <property type="evidence" value="ECO:0007669"/>
    <property type="project" value="InterPro"/>
</dbReference>
<evidence type="ECO:0000313" key="12">
    <source>
        <dbReference type="EMBL" id="CAF1643830.1"/>
    </source>
</evidence>
<dbReference type="Proteomes" id="UP000663834">
    <property type="component" value="Unassembled WGS sequence"/>
</dbReference>
<dbReference type="PROSITE" id="PS00135">
    <property type="entry name" value="TRYPSIN_SER"/>
    <property type="match status" value="2"/>
</dbReference>
<dbReference type="PANTHER" id="PTHR24252:SF7">
    <property type="entry name" value="HYALIN"/>
    <property type="match status" value="1"/>
</dbReference>
<dbReference type="SUPFAM" id="SSF50494">
    <property type="entry name" value="Trypsin-like serine proteases"/>
    <property type="match status" value="2"/>
</dbReference>
<feature type="chain" id="PRO_5036230531" description="Peptidase S1 domain-containing protein" evidence="10">
    <location>
        <begin position="22"/>
        <end position="625"/>
    </location>
</feature>
<evidence type="ECO:0000313" key="14">
    <source>
        <dbReference type="EMBL" id="CAF3969015.1"/>
    </source>
</evidence>
<keyword evidence="5 9" id="KW-0378">Hydrolase</keyword>
<keyword evidence="8" id="KW-1015">Disulfide bond</keyword>
<evidence type="ECO:0000256" key="7">
    <source>
        <dbReference type="ARBA" id="ARBA00023145"/>
    </source>
</evidence>
<reference evidence="13" key="1">
    <citation type="submission" date="2021-02" db="EMBL/GenBank/DDBJ databases">
        <authorList>
            <person name="Nowell W R."/>
        </authorList>
    </citation>
    <scope>NUCLEOTIDE SEQUENCE</scope>
</reference>
<dbReference type="FunFam" id="2.40.10.10:FF:000003">
    <property type="entry name" value="Transmembrane serine protease 3"/>
    <property type="match status" value="1"/>
</dbReference>
<dbReference type="Gene3D" id="2.40.10.10">
    <property type="entry name" value="Trypsin-like serine proteases"/>
    <property type="match status" value="3"/>
</dbReference>
<dbReference type="EMBL" id="CAJNRE010010281">
    <property type="protein sequence ID" value="CAF2089376.1"/>
    <property type="molecule type" value="Genomic_DNA"/>
</dbReference>
<dbReference type="PRINTS" id="PR00722">
    <property type="entry name" value="CHYMOTRYPSIN"/>
</dbReference>
<evidence type="ECO:0000256" key="5">
    <source>
        <dbReference type="ARBA" id="ARBA00022801"/>
    </source>
</evidence>
<comment type="subcellular location">
    <subcellularLocation>
        <location evidence="1">Secreted</location>
    </subcellularLocation>
</comment>
<dbReference type="GO" id="GO:0005576">
    <property type="term" value="C:extracellular region"/>
    <property type="evidence" value="ECO:0007669"/>
    <property type="project" value="UniProtKB-SubCell"/>
</dbReference>
<evidence type="ECO:0000256" key="1">
    <source>
        <dbReference type="ARBA" id="ARBA00004613"/>
    </source>
</evidence>